<proteinExistence type="predicted"/>
<dbReference type="PANTHER" id="PTHR45973:SF35">
    <property type="entry name" value="LEUCINE-RICH REPEAT-CONTAINING PROTEIN 43"/>
    <property type="match status" value="1"/>
</dbReference>
<keyword evidence="2" id="KW-0433">Leucine-rich repeat</keyword>
<dbReference type="SUPFAM" id="SSF52058">
    <property type="entry name" value="L domain-like"/>
    <property type="match status" value="1"/>
</dbReference>
<dbReference type="Pfam" id="PF12799">
    <property type="entry name" value="LRR_4"/>
    <property type="match status" value="1"/>
</dbReference>
<dbReference type="EMBL" id="JAEHOC010000004">
    <property type="protein sequence ID" value="KAG2442388.1"/>
    <property type="molecule type" value="Genomic_DNA"/>
</dbReference>
<dbReference type="InterPro" id="IPR001611">
    <property type="entry name" value="Leu-rich_rpt"/>
</dbReference>
<protein>
    <recommendedName>
        <fullName evidence="6">Flagellar associated protein</fullName>
    </recommendedName>
</protein>
<evidence type="ECO:0008006" key="6">
    <source>
        <dbReference type="Google" id="ProtNLM"/>
    </source>
</evidence>
<dbReference type="SMART" id="SM00365">
    <property type="entry name" value="LRR_SD22"/>
    <property type="match status" value="3"/>
</dbReference>
<name>A0A835TC34_CHLIN</name>
<keyword evidence="5" id="KW-1185">Reference proteome</keyword>
<dbReference type="InterPro" id="IPR050576">
    <property type="entry name" value="Cilia_flagella_integrity"/>
</dbReference>
<dbReference type="Proteomes" id="UP000650467">
    <property type="component" value="Unassembled WGS sequence"/>
</dbReference>
<dbReference type="GO" id="GO:0005930">
    <property type="term" value="C:axoneme"/>
    <property type="evidence" value="ECO:0007669"/>
    <property type="project" value="UniProtKB-SubCell"/>
</dbReference>
<evidence type="ECO:0000256" key="3">
    <source>
        <dbReference type="ARBA" id="ARBA00022737"/>
    </source>
</evidence>
<accession>A0A835TC34</accession>
<dbReference type="PANTHER" id="PTHR45973">
    <property type="entry name" value="PROTEIN PHOSPHATASE 1 REGULATORY SUBUNIT SDS22-RELATED"/>
    <property type="match status" value="1"/>
</dbReference>
<dbReference type="PROSITE" id="PS51450">
    <property type="entry name" value="LRR"/>
    <property type="match status" value="1"/>
</dbReference>
<comment type="caution">
    <text evidence="4">The sequence shown here is derived from an EMBL/GenBank/DDBJ whole genome shotgun (WGS) entry which is preliminary data.</text>
</comment>
<comment type="subcellular location">
    <subcellularLocation>
        <location evidence="1">Cytoplasm</location>
        <location evidence="1">Cytoskeleton</location>
        <location evidence="1">Cilium axoneme</location>
    </subcellularLocation>
</comment>
<sequence length="222" mass="23816">MAGLERCINLVELNLSNNQITKIEGLEGLTQLRRLVLGSNKLTRLEPAQSFAGLAKLEALWLQDNKLGPGLDALGLPELGAALPALRTLCLQNIDRSAPNPVCRAEGYKHALLAALPGLCNLDGERSPAALNYAALAAEYDAFRAAPPAPKQVALPNPAPWLAGVSMELPPGGGPAEAEVQQRHGKVVKSLDECEMLVHVLREESAKFRQQLADKRAEQQQA</sequence>
<dbReference type="InterPro" id="IPR025875">
    <property type="entry name" value="Leu-rich_rpt_4"/>
</dbReference>
<evidence type="ECO:0000256" key="1">
    <source>
        <dbReference type="ARBA" id="ARBA00004430"/>
    </source>
</evidence>
<reference evidence="4" key="1">
    <citation type="journal article" date="2020" name="bioRxiv">
        <title>Comparative genomics of Chlamydomonas.</title>
        <authorList>
            <person name="Craig R.J."/>
            <person name="Hasan A.R."/>
            <person name="Ness R.W."/>
            <person name="Keightley P.D."/>
        </authorList>
    </citation>
    <scope>NUCLEOTIDE SEQUENCE</scope>
    <source>
        <strain evidence="4">SAG 7.73</strain>
    </source>
</reference>
<organism evidence="4 5">
    <name type="scientific">Chlamydomonas incerta</name>
    <dbReference type="NCBI Taxonomy" id="51695"/>
    <lineage>
        <taxon>Eukaryota</taxon>
        <taxon>Viridiplantae</taxon>
        <taxon>Chlorophyta</taxon>
        <taxon>core chlorophytes</taxon>
        <taxon>Chlorophyceae</taxon>
        <taxon>CS clade</taxon>
        <taxon>Chlamydomonadales</taxon>
        <taxon>Chlamydomonadaceae</taxon>
        <taxon>Chlamydomonas</taxon>
    </lineage>
</organism>
<gene>
    <name evidence="4" type="ORF">HXX76_002474</name>
</gene>
<evidence type="ECO:0000256" key="2">
    <source>
        <dbReference type="ARBA" id="ARBA00022614"/>
    </source>
</evidence>
<dbReference type="AlphaFoldDB" id="A0A835TC34"/>
<dbReference type="OrthoDB" id="1517790at2759"/>
<keyword evidence="3" id="KW-0677">Repeat</keyword>
<evidence type="ECO:0000313" key="5">
    <source>
        <dbReference type="Proteomes" id="UP000650467"/>
    </source>
</evidence>
<dbReference type="Gene3D" id="3.80.10.10">
    <property type="entry name" value="Ribonuclease Inhibitor"/>
    <property type="match status" value="1"/>
</dbReference>
<evidence type="ECO:0000313" key="4">
    <source>
        <dbReference type="EMBL" id="KAG2442388.1"/>
    </source>
</evidence>
<dbReference type="InterPro" id="IPR032675">
    <property type="entry name" value="LRR_dom_sf"/>
</dbReference>